<dbReference type="KEGG" id="slr:L21SP2_0592"/>
<dbReference type="Proteomes" id="UP000018680">
    <property type="component" value="Chromosome"/>
</dbReference>
<gene>
    <name evidence="1" type="ORF">L21SP2_0592</name>
</gene>
<dbReference type="Gene3D" id="3.30.70.1150">
    <property type="entry name" value="ACT-like. Chain A, domain 2"/>
    <property type="match status" value="1"/>
</dbReference>
<sequence length="48" mass="5084">MGLHDLPEDACSPAGLIVLQVSATDDELQAFLQKLNALDDVRASSLAM</sequence>
<dbReference type="HOGENOM" id="CLU_3157613_0_0_12"/>
<reference evidence="1 2" key="1">
    <citation type="journal article" date="2015" name="Stand. Genomic Sci.">
        <title>Complete genome sequence and description of Salinispira pacifica gen. nov., sp. nov., a novel spirochaete isolated form a hypersaline microbial mat.</title>
        <authorList>
            <person name="Ben Hania W."/>
            <person name="Joseph M."/>
            <person name="Schumann P."/>
            <person name="Bunk B."/>
            <person name="Fiebig A."/>
            <person name="Sproer C."/>
            <person name="Klenk H.P."/>
            <person name="Fardeau M.L."/>
            <person name="Spring S."/>
        </authorList>
    </citation>
    <scope>NUCLEOTIDE SEQUENCE [LARGE SCALE GENOMIC DNA]</scope>
    <source>
        <strain evidence="1 2">L21-RPul-D2</strain>
    </source>
</reference>
<accession>V5WFU9</accession>
<protein>
    <recommendedName>
        <fullName evidence="3">ACT domain-containing protein</fullName>
    </recommendedName>
</protein>
<dbReference type="AlphaFoldDB" id="V5WFU9"/>
<evidence type="ECO:0008006" key="3">
    <source>
        <dbReference type="Google" id="ProtNLM"/>
    </source>
</evidence>
<dbReference type="STRING" id="1307761.L21SP2_0592"/>
<organism evidence="1 2">
    <name type="scientific">Salinispira pacifica</name>
    <dbReference type="NCBI Taxonomy" id="1307761"/>
    <lineage>
        <taxon>Bacteria</taxon>
        <taxon>Pseudomonadati</taxon>
        <taxon>Spirochaetota</taxon>
        <taxon>Spirochaetia</taxon>
        <taxon>Spirochaetales</taxon>
        <taxon>Spirochaetaceae</taxon>
        <taxon>Salinispira</taxon>
    </lineage>
</organism>
<dbReference type="InterPro" id="IPR027271">
    <property type="entry name" value="Acetolactate_synth/TF_NikR_C"/>
</dbReference>
<keyword evidence="2" id="KW-1185">Reference proteome</keyword>
<proteinExistence type="predicted"/>
<dbReference type="EMBL" id="CP006939">
    <property type="protein sequence ID" value="AHC14021.1"/>
    <property type="molecule type" value="Genomic_DNA"/>
</dbReference>
<evidence type="ECO:0000313" key="1">
    <source>
        <dbReference type="EMBL" id="AHC14021.1"/>
    </source>
</evidence>
<evidence type="ECO:0000313" key="2">
    <source>
        <dbReference type="Proteomes" id="UP000018680"/>
    </source>
</evidence>
<name>V5WFU9_9SPIO</name>